<evidence type="ECO:0000313" key="9">
    <source>
        <dbReference type="EMBL" id="KXN69081.1"/>
    </source>
</evidence>
<feature type="transmembrane region" description="Helical" evidence="7">
    <location>
        <begin position="28"/>
        <end position="52"/>
    </location>
</feature>
<accession>A0A137P2E2</accession>
<dbReference type="Pfam" id="PF00001">
    <property type="entry name" value="7tm_1"/>
    <property type="match status" value="1"/>
</dbReference>
<feature type="transmembrane region" description="Helical" evidence="7">
    <location>
        <begin position="242"/>
        <end position="262"/>
    </location>
</feature>
<gene>
    <name evidence="9" type="ORF">CONCODRAFT_71770</name>
</gene>
<protein>
    <recommendedName>
        <fullName evidence="8">G-protein coupled receptors family 1 profile domain-containing protein</fullName>
    </recommendedName>
</protein>
<dbReference type="OrthoDB" id="2101615at2759"/>
<keyword evidence="5 7" id="KW-0472">Membrane</keyword>
<dbReference type="SUPFAM" id="SSF81321">
    <property type="entry name" value="Family A G protein-coupled receptor-like"/>
    <property type="match status" value="1"/>
</dbReference>
<feature type="domain" description="G-protein coupled receptors family 1 profile" evidence="8">
    <location>
        <begin position="44"/>
        <end position="293"/>
    </location>
</feature>
<evidence type="ECO:0000256" key="2">
    <source>
        <dbReference type="ARBA" id="ARBA00022692"/>
    </source>
</evidence>
<dbReference type="CDD" id="cd00637">
    <property type="entry name" value="7tm_classA_rhodopsin-like"/>
    <property type="match status" value="1"/>
</dbReference>
<name>A0A137P2E2_CONC2</name>
<dbReference type="GO" id="GO:0004930">
    <property type="term" value="F:G protein-coupled receptor activity"/>
    <property type="evidence" value="ECO:0007669"/>
    <property type="project" value="UniProtKB-KW"/>
</dbReference>
<dbReference type="Proteomes" id="UP000070444">
    <property type="component" value="Unassembled WGS sequence"/>
</dbReference>
<keyword evidence="4" id="KW-0297">G-protein coupled receptor</keyword>
<evidence type="ECO:0000313" key="10">
    <source>
        <dbReference type="Proteomes" id="UP000070444"/>
    </source>
</evidence>
<dbReference type="InterPro" id="IPR000276">
    <property type="entry name" value="GPCR_Rhodpsn"/>
</dbReference>
<dbReference type="PROSITE" id="PS00237">
    <property type="entry name" value="G_PROTEIN_RECEP_F1_1"/>
    <property type="match status" value="1"/>
</dbReference>
<dbReference type="InterPro" id="IPR017452">
    <property type="entry name" value="GPCR_Rhodpsn_7TM"/>
</dbReference>
<dbReference type="PROSITE" id="PS50262">
    <property type="entry name" value="G_PROTEIN_RECEP_F1_2"/>
    <property type="match status" value="1"/>
</dbReference>
<keyword evidence="3 7" id="KW-1133">Transmembrane helix</keyword>
<sequence length="327" mass="37221">MTFSLSLDPYNVKPSDIEVYHEIWPNPWVMPIFMLLIGSIAFLLGFPILFVVHKYFRKELHIDLQMGLFMVALDTASSLGIAFGGLLNLPPLNLMVKYHSLCIIQVFCVSTTLVTSMLIMGVIALERCLLIVYNIKLEDKVYWIIISVCLSIAVANDLMVVCTDSIGLQPSGGMCHYSVNTRYGRAAYIIMLFTSAGSFCVLIVSYCKIVYNRHVTSRREQLALGLDPAKVKRETNRTTVKLLSILVINLVTNLPYVITQIVGLFDPTYYTPRVAFFTVPFLVLSLWWNSVIYLGLNEKIYIKLKETVNEWRAKYVRNHLDRLNISL</sequence>
<feature type="transmembrane region" description="Helical" evidence="7">
    <location>
        <begin position="186"/>
        <end position="211"/>
    </location>
</feature>
<dbReference type="GO" id="GO:0016020">
    <property type="term" value="C:membrane"/>
    <property type="evidence" value="ECO:0007669"/>
    <property type="project" value="UniProtKB-SubCell"/>
</dbReference>
<feature type="transmembrane region" description="Helical" evidence="7">
    <location>
        <begin position="98"/>
        <end position="120"/>
    </location>
</feature>
<evidence type="ECO:0000256" key="4">
    <source>
        <dbReference type="ARBA" id="ARBA00023040"/>
    </source>
</evidence>
<feature type="transmembrane region" description="Helical" evidence="7">
    <location>
        <begin position="274"/>
        <end position="296"/>
    </location>
</feature>
<organism evidence="9 10">
    <name type="scientific">Conidiobolus coronatus (strain ATCC 28846 / CBS 209.66 / NRRL 28638)</name>
    <name type="common">Delacroixia coronata</name>
    <dbReference type="NCBI Taxonomy" id="796925"/>
    <lineage>
        <taxon>Eukaryota</taxon>
        <taxon>Fungi</taxon>
        <taxon>Fungi incertae sedis</taxon>
        <taxon>Zoopagomycota</taxon>
        <taxon>Entomophthoromycotina</taxon>
        <taxon>Entomophthoromycetes</taxon>
        <taxon>Entomophthorales</taxon>
        <taxon>Ancylistaceae</taxon>
        <taxon>Conidiobolus</taxon>
    </lineage>
</organism>
<evidence type="ECO:0000256" key="3">
    <source>
        <dbReference type="ARBA" id="ARBA00022989"/>
    </source>
</evidence>
<dbReference type="InterPro" id="IPR050125">
    <property type="entry name" value="GPCR_opsins"/>
</dbReference>
<evidence type="ECO:0000256" key="6">
    <source>
        <dbReference type="ARBA" id="ARBA00023170"/>
    </source>
</evidence>
<feature type="transmembrane region" description="Helical" evidence="7">
    <location>
        <begin position="64"/>
        <end position="86"/>
    </location>
</feature>
<evidence type="ECO:0000256" key="1">
    <source>
        <dbReference type="ARBA" id="ARBA00004141"/>
    </source>
</evidence>
<keyword evidence="2 7" id="KW-0812">Transmembrane</keyword>
<keyword evidence="6" id="KW-0675">Receptor</keyword>
<comment type="subcellular location">
    <subcellularLocation>
        <location evidence="1">Membrane</location>
        <topology evidence="1">Multi-pass membrane protein</topology>
    </subcellularLocation>
</comment>
<evidence type="ECO:0000256" key="5">
    <source>
        <dbReference type="ARBA" id="ARBA00023136"/>
    </source>
</evidence>
<evidence type="ECO:0000259" key="8">
    <source>
        <dbReference type="PROSITE" id="PS50262"/>
    </source>
</evidence>
<feature type="transmembrane region" description="Helical" evidence="7">
    <location>
        <begin position="141"/>
        <end position="166"/>
    </location>
</feature>
<keyword evidence="10" id="KW-1185">Reference proteome</keyword>
<reference evidence="9 10" key="1">
    <citation type="journal article" date="2015" name="Genome Biol. Evol.">
        <title>Phylogenomic analyses indicate that early fungi evolved digesting cell walls of algal ancestors of land plants.</title>
        <authorList>
            <person name="Chang Y."/>
            <person name="Wang S."/>
            <person name="Sekimoto S."/>
            <person name="Aerts A.L."/>
            <person name="Choi C."/>
            <person name="Clum A."/>
            <person name="LaButti K.M."/>
            <person name="Lindquist E.A."/>
            <person name="Yee Ngan C."/>
            <person name="Ohm R.A."/>
            <person name="Salamov A.A."/>
            <person name="Grigoriev I.V."/>
            <person name="Spatafora J.W."/>
            <person name="Berbee M.L."/>
        </authorList>
    </citation>
    <scope>NUCLEOTIDE SEQUENCE [LARGE SCALE GENOMIC DNA]</scope>
    <source>
        <strain evidence="9 10">NRRL 28638</strain>
    </source>
</reference>
<proteinExistence type="predicted"/>
<dbReference type="Gene3D" id="1.20.1070.10">
    <property type="entry name" value="Rhodopsin 7-helix transmembrane proteins"/>
    <property type="match status" value="1"/>
</dbReference>
<dbReference type="AlphaFoldDB" id="A0A137P2E2"/>
<keyword evidence="4" id="KW-0807">Transducer</keyword>
<evidence type="ECO:0000256" key="7">
    <source>
        <dbReference type="SAM" id="Phobius"/>
    </source>
</evidence>
<dbReference type="PANTHER" id="PTHR24240">
    <property type="entry name" value="OPSIN"/>
    <property type="match status" value="1"/>
</dbReference>
<dbReference type="EMBL" id="KQ964549">
    <property type="protein sequence ID" value="KXN69081.1"/>
    <property type="molecule type" value="Genomic_DNA"/>
</dbReference>